<dbReference type="OrthoDB" id="3530295at2759"/>
<keyword evidence="1" id="KW-0472">Membrane</keyword>
<protein>
    <submittedName>
        <fullName evidence="2">Uncharacterized protein</fullName>
    </submittedName>
</protein>
<accession>A0A3D8RH19</accession>
<evidence type="ECO:0000313" key="2">
    <source>
        <dbReference type="EMBL" id="RDW73260.1"/>
    </source>
</evidence>
<dbReference type="EMBL" id="PDLM01000007">
    <property type="protein sequence ID" value="RDW73260.1"/>
    <property type="molecule type" value="Genomic_DNA"/>
</dbReference>
<evidence type="ECO:0000313" key="3">
    <source>
        <dbReference type="Proteomes" id="UP000256645"/>
    </source>
</evidence>
<organism evidence="2 3">
    <name type="scientific">Coleophoma cylindrospora</name>
    <dbReference type="NCBI Taxonomy" id="1849047"/>
    <lineage>
        <taxon>Eukaryota</taxon>
        <taxon>Fungi</taxon>
        <taxon>Dikarya</taxon>
        <taxon>Ascomycota</taxon>
        <taxon>Pezizomycotina</taxon>
        <taxon>Leotiomycetes</taxon>
        <taxon>Helotiales</taxon>
        <taxon>Dermateaceae</taxon>
        <taxon>Coleophoma</taxon>
    </lineage>
</organism>
<evidence type="ECO:0000256" key="1">
    <source>
        <dbReference type="SAM" id="Phobius"/>
    </source>
</evidence>
<dbReference type="Proteomes" id="UP000256645">
    <property type="component" value="Unassembled WGS sequence"/>
</dbReference>
<keyword evidence="3" id="KW-1185">Reference proteome</keyword>
<keyword evidence="1" id="KW-0812">Transmembrane</keyword>
<sequence>MATNTTTKAVPGVDLEQSETSFTLLQSGFLTLLMATLIPSTLLQSLPASSSPQVLGSALVLAGLVLRLENFLELGDTGLLVVKWGLLGRWITISSEIGVAWFASSAQEAGALRKAAHMIPSFGVGLAFAVLAIGIWHVGVREPPTEDLKAKDSTLPTPVRSRSNTNCGKWYEVIGDGDYCDYMSETFDVSLSDL</sequence>
<reference evidence="2 3" key="1">
    <citation type="journal article" date="2018" name="IMA Fungus">
        <title>IMA Genome-F 9: Draft genome sequence of Annulohypoxylon stygium, Aspergillus mulundensis, Berkeleyomyces basicola (syn. Thielaviopsis basicola), Ceratocystis smalleyi, two Cercospora beticola strains, Coleophoma cylindrospora, Fusarium fracticaudum, Phialophora cf. hyalina, and Morchella septimelata.</title>
        <authorList>
            <person name="Wingfield B.D."/>
            <person name="Bills G.F."/>
            <person name="Dong Y."/>
            <person name="Huang W."/>
            <person name="Nel W.J."/>
            <person name="Swalarsk-Parry B.S."/>
            <person name="Vaghefi N."/>
            <person name="Wilken P.M."/>
            <person name="An Z."/>
            <person name="de Beer Z.W."/>
            <person name="De Vos L."/>
            <person name="Chen L."/>
            <person name="Duong T.A."/>
            <person name="Gao Y."/>
            <person name="Hammerbacher A."/>
            <person name="Kikkert J.R."/>
            <person name="Li Y."/>
            <person name="Li H."/>
            <person name="Li K."/>
            <person name="Li Q."/>
            <person name="Liu X."/>
            <person name="Ma X."/>
            <person name="Naidoo K."/>
            <person name="Pethybridge S.J."/>
            <person name="Sun J."/>
            <person name="Steenkamp E.T."/>
            <person name="van der Nest M.A."/>
            <person name="van Wyk S."/>
            <person name="Wingfield M.J."/>
            <person name="Xiong C."/>
            <person name="Yue Q."/>
            <person name="Zhang X."/>
        </authorList>
    </citation>
    <scope>NUCLEOTIDE SEQUENCE [LARGE SCALE GENOMIC DNA]</scope>
    <source>
        <strain evidence="2 3">BP6252</strain>
    </source>
</reference>
<name>A0A3D8RH19_9HELO</name>
<keyword evidence="1" id="KW-1133">Transmembrane helix</keyword>
<gene>
    <name evidence="2" type="ORF">BP6252_07167</name>
</gene>
<feature type="transmembrane region" description="Helical" evidence="1">
    <location>
        <begin position="20"/>
        <end position="42"/>
    </location>
</feature>
<proteinExistence type="predicted"/>
<dbReference type="AlphaFoldDB" id="A0A3D8RH19"/>
<comment type="caution">
    <text evidence="2">The sequence shown here is derived from an EMBL/GenBank/DDBJ whole genome shotgun (WGS) entry which is preliminary data.</text>
</comment>
<feature type="transmembrane region" description="Helical" evidence="1">
    <location>
        <begin position="115"/>
        <end position="138"/>
    </location>
</feature>